<dbReference type="EMBL" id="JAWDIQ010000004">
    <property type="protein sequence ID" value="MDY0410676.1"/>
    <property type="molecule type" value="Genomic_DNA"/>
</dbReference>
<protein>
    <submittedName>
        <fullName evidence="1">Uncharacterized protein</fullName>
    </submittedName>
</protein>
<name>A0ABU5CWC1_9BACI</name>
<reference evidence="1 2" key="1">
    <citation type="submission" date="2023-10" db="EMBL/GenBank/DDBJ databases">
        <title>Virgibacillus soli CC-YMP-6 genome.</title>
        <authorList>
            <person name="Miliotis G."/>
            <person name="Sengupta P."/>
            <person name="Hameed A."/>
            <person name="Chuvochina M."/>
            <person name="Mcdonagh F."/>
            <person name="Simpson A.C."/>
            <person name="Singh N.K."/>
            <person name="Rekha P.D."/>
            <person name="Raman K."/>
            <person name="Hugenholtz P."/>
            <person name="Venkateswaran K."/>
        </authorList>
    </citation>
    <scope>NUCLEOTIDE SEQUENCE [LARGE SCALE GENOMIC DNA]</scope>
    <source>
        <strain evidence="1 2">CC-YMP-6</strain>
    </source>
</reference>
<accession>A0ABU5CWC1</accession>
<gene>
    <name evidence="1" type="ORF">RWD45_21745</name>
</gene>
<evidence type="ECO:0000313" key="2">
    <source>
        <dbReference type="Proteomes" id="UP001275315"/>
    </source>
</evidence>
<dbReference type="Proteomes" id="UP001275315">
    <property type="component" value="Unassembled WGS sequence"/>
</dbReference>
<organism evidence="1 2">
    <name type="scientific">Paracerasibacillus soli</name>
    <dbReference type="NCBI Taxonomy" id="480284"/>
    <lineage>
        <taxon>Bacteria</taxon>
        <taxon>Bacillati</taxon>
        <taxon>Bacillota</taxon>
        <taxon>Bacilli</taxon>
        <taxon>Bacillales</taxon>
        <taxon>Bacillaceae</taxon>
        <taxon>Paracerasibacillus</taxon>
    </lineage>
</organism>
<comment type="caution">
    <text evidence="1">The sequence shown here is derived from an EMBL/GenBank/DDBJ whole genome shotgun (WGS) entry which is preliminary data.</text>
</comment>
<keyword evidence="2" id="KW-1185">Reference proteome</keyword>
<proteinExistence type="predicted"/>
<evidence type="ECO:0000313" key="1">
    <source>
        <dbReference type="EMBL" id="MDY0410676.1"/>
    </source>
</evidence>
<sequence>MIIDFLYHFSRRILSSSEDISLNTLFQEVVYETLLKGRMMI</sequence>
<dbReference type="RefSeq" id="WP_320381628.1">
    <property type="nucleotide sequence ID" value="NZ_JAWDIQ010000004.1"/>
</dbReference>